<dbReference type="InterPro" id="IPR036236">
    <property type="entry name" value="Znf_C2H2_sf"/>
</dbReference>
<comment type="caution">
    <text evidence="9">The sequence shown here is derived from an EMBL/GenBank/DDBJ whole genome shotgun (WGS) entry which is preliminary data.</text>
</comment>
<dbReference type="PROSITE" id="PS50157">
    <property type="entry name" value="ZINC_FINGER_C2H2_2"/>
    <property type="match status" value="1"/>
</dbReference>
<comment type="subcellular location">
    <subcellularLocation>
        <location evidence="1">Nucleus</location>
    </subcellularLocation>
</comment>
<dbReference type="SUPFAM" id="SSF57667">
    <property type="entry name" value="beta-beta-alpha zinc fingers"/>
    <property type="match status" value="1"/>
</dbReference>
<evidence type="ECO:0000256" key="7">
    <source>
        <dbReference type="SAM" id="MobiDB-lite"/>
    </source>
</evidence>
<dbReference type="InterPro" id="IPR013087">
    <property type="entry name" value="Znf_C2H2_type"/>
</dbReference>
<keyword evidence="4" id="KW-0862">Zinc</keyword>
<organism evidence="9 10">
    <name type="scientific">Flemingia macrophylla</name>
    <dbReference type="NCBI Taxonomy" id="520843"/>
    <lineage>
        <taxon>Eukaryota</taxon>
        <taxon>Viridiplantae</taxon>
        <taxon>Streptophyta</taxon>
        <taxon>Embryophyta</taxon>
        <taxon>Tracheophyta</taxon>
        <taxon>Spermatophyta</taxon>
        <taxon>Magnoliopsida</taxon>
        <taxon>eudicotyledons</taxon>
        <taxon>Gunneridae</taxon>
        <taxon>Pentapetalae</taxon>
        <taxon>rosids</taxon>
        <taxon>fabids</taxon>
        <taxon>Fabales</taxon>
        <taxon>Fabaceae</taxon>
        <taxon>Papilionoideae</taxon>
        <taxon>50 kb inversion clade</taxon>
        <taxon>NPAAA clade</taxon>
        <taxon>indigoferoid/millettioid clade</taxon>
        <taxon>Phaseoleae</taxon>
        <taxon>Flemingia</taxon>
    </lineage>
</organism>
<reference evidence="9 10" key="1">
    <citation type="submission" date="2024-08" db="EMBL/GenBank/DDBJ databases">
        <title>Insights into the chromosomal genome structure of Flemingia macrophylla.</title>
        <authorList>
            <person name="Ding Y."/>
            <person name="Zhao Y."/>
            <person name="Bi W."/>
            <person name="Wu M."/>
            <person name="Zhao G."/>
            <person name="Gong Y."/>
            <person name="Li W."/>
            <person name="Zhang P."/>
        </authorList>
    </citation>
    <scope>NUCLEOTIDE SEQUENCE [LARGE SCALE GENOMIC DNA]</scope>
    <source>
        <strain evidence="9">DYQJB</strain>
        <tissue evidence="9">Leaf</tissue>
    </source>
</reference>
<dbReference type="GO" id="GO:0005634">
    <property type="term" value="C:nucleus"/>
    <property type="evidence" value="ECO:0007669"/>
    <property type="project" value="UniProtKB-SubCell"/>
</dbReference>
<dbReference type="EMBL" id="JBGMDY010000010">
    <property type="protein sequence ID" value="KAL2320357.1"/>
    <property type="molecule type" value="Genomic_DNA"/>
</dbReference>
<keyword evidence="2" id="KW-0479">Metal-binding</keyword>
<dbReference type="PANTHER" id="PTHR47287:SF15">
    <property type="entry name" value="ZINC FINGER PROTEIN 3-LIKE"/>
    <property type="match status" value="1"/>
</dbReference>
<evidence type="ECO:0000256" key="2">
    <source>
        <dbReference type="ARBA" id="ARBA00022723"/>
    </source>
</evidence>
<gene>
    <name evidence="9" type="ORF">Fmac_029326</name>
</gene>
<keyword evidence="5" id="KW-0539">Nucleus</keyword>
<feature type="region of interest" description="Disordered" evidence="7">
    <location>
        <begin position="115"/>
        <end position="148"/>
    </location>
</feature>
<dbReference type="GO" id="GO:0008270">
    <property type="term" value="F:zinc ion binding"/>
    <property type="evidence" value="ECO:0007669"/>
    <property type="project" value="UniProtKB-KW"/>
</dbReference>
<evidence type="ECO:0000256" key="1">
    <source>
        <dbReference type="ARBA" id="ARBA00004123"/>
    </source>
</evidence>
<feature type="domain" description="C2H2-type" evidence="8">
    <location>
        <begin position="36"/>
        <end position="63"/>
    </location>
</feature>
<protein>
    <recommendedName>
        <fullName evidence="8">C2H2-type domain-containing protein</fullName>
    </recommendedName>
</protein>
<dbReference type="InterPro" id="IPR044246">
    <property type="entry name" value="ZFP3-like"/>
</dbReference>
<sequence length="160" mass="17487">MADPATIYEFLKQPSGGTKRAAATAGGATATTTRTFQCHFCQRKFYTSQALGGHQNAHKLERAAARRSSVPFHNKPSSEVVPKASIRAEPLEPSGLFFHHPPYWLDVDGPLHLDTSHPHPHPHPLSPTTLPLTFHPPPPSSTSHTVDASDHLNLDLTLRL</sequence>
<evidence type="ECO:0000259" key="8">
    <source>
        <dbReference type="PROSITE" id="PS50157"/>
    </source>
</evidence>
<accession>A0ABD1LA11</accession>
<keyword evidence="10" id="KW-1185">Reference proteome</keyword>
<evidence type="ECO:0000313" key="10">
    <source>
        <dbReference type="Proteomes" id="UP001603857"/>
    </source>
</evidence>
<dbReference type="AlphaFoldDB" id="A0ABD1LA11"/>
<evidence type="ECO:0000256" key="5">
    <source>
        <dbReference type="ARBA" id="ARBA00023242"/>
    </source>
</evidence>
<dbReference type="Gene3D" id="3.30.160.60">
    <property type="entry name" value="Classic Zinc Finger"/>
    <property type="match status" value="1"/>
</dbReference>
<keyword evidence="3 6" id="KW-0863">Zinc-finger</keyword>
<evidence type="ECO:0000256" key="6">
    <source>
        <dbReference type="PROSITE-ProRule" id="PRU00042"/>
    </source>
</evidence>
<name>A0ABD1LA11_9FABA</name>
<proteinExistence type="predicted"/>
<dbReference type="PANTHER" id="PTHR47287">
    <property type="entry name" value="C2H2 AND C2HC ZINC FINGERS SUPERFAMILY PROTEIN"/>
    <property type="match status" value="1"/>
</dbReference>
<evidence type="ECO:0000256" key="4">
    <source>
        <dbReference type="ARBA" id="ARBA00022833"/>
    </source>
</evidence>
<dbReference type="PROSITE" id="PS00028">
    <property type="entry name" value="ZINC_FINGER_C2H2_1"/>
    <property type="match status" value="1"/>
</dbReference>
<evidence type="ECO:0000256" key="3">
    <source>
        <dbReference type="ARBA" id="ARBA00022771"/>
    </source>
</evidence>
<evidence type="ECO:0000313" key="9">
    <source>
        <dbReference type="EMBL" id="KAL2320357.1"/>
    </source>
</evidence>
<dbReference type="Proteomes" id="UP001603857">
    <property type="component" value="Unassembled WGS sequence"/>
</dbReference>